<reference evidence="2" key="2">
    <citation type="submission" date="2023-11" db="UniProtKB">
        <authorList>
            <consortium name="WormBaseParasite"/>
        </authorList>
    </citation>
    <scope>IDENTIFICATION</scope>
</reference>
<evidence type="ECO:0000313" key="2">
    <source>
        <dbReference type="WBParaSite" id="TREG1_133760.1"/>
    </source>
</evidence>
<keyword evidence="1" id="KW-1185">Reference proteome</keyword>
<reference evidence="1" key="1">
    <citation type="submission" date="2022-06" db="EMBL/GenBank/DDBJ databases">
        <authorList>
            <person name="Berger JAMES D."/>
            <person name="Berger JAMES D."/>
        </authorList>
    </citation>
    <scope>NUCLEOTIDE SEQUENCE [LARGE SCALE GENOMIC DNA]</scope>
</reference>
<accession>A0AA85J115</accession>
<sequence>MKMSASLWDQIFQCMNQRRDLLNNGHHHQHGPFPPAATITATTSTTAGVVVAPPHPSCSSSQPVGYVHKIFDNKEKSINNFRN</sequence>
<dbReference type="Proteomes" id="UP000050795">
    <property type="component" value="Unassembled WGS sequence"/>
</dbReference>
<name>A0AA85J115_TRIRE</name>
<organism evidence="1 2">
    <name type="scientific">Trichobilharzia regenti</name>
    <name type="common">Nasal bird schistosome</name>
    <dbReference type="NCBI Taxonomy" id="157069"/>
    <lineage>
        <taxon>Eukaryota</taxon>
        <taxon>Metazoa</taxon>
        <taxon>Spiralia</taxon>
        <taxon>Lophotrochozoa</taxon>
        <taxon>Platyhelminthes</taxon>
        <taxon>Trematoda</taxon>
        <taxon>Digenea</taxon>
        <taxon>Strigeidida</taxon>
        <taxon>Schistosomatoidea</taxon>
        <taxon>Schistosomatidae</taxon>
        <taxon>Trichobilharzia</taxon>
    </lineage>
</organism>
<protein>
    <submittedName>
        <fullName evidence="2">Uncharacterized protein</fullName>
    </submittedName>
</protein>
<dbReference type="AlphaFoldDB" id="A0AA85J115"/>
<evidence type="ECO:0000313" key="1">
    <source>
        <dbReference type="Proteomes" id="UP000050795"/>
    </source>
</evidence>
<proteinExistence type="predicted"/>
<dbReference type="WBParaSite" id="TREG1_133760.1">
    <property type="protein sequence ID" value="TREG1_133760.1"/>
    <property type="gene ID" value="TREG1_133760"/>
</dbReference>